<dbReference type="GO" id="GO:0008270">
    <property type="term" value="F:zinc ion binding"/>
    <property type="evidence" value="ECO:0007669"/>
    <property type="project" value="UniProtKB-KW"/>
</dbReference>
<keyword evidence="8" id="KW-1185">Reference proteome</keyword>
<dbReference type="SUPFAM" id="SSF109635">
    <property type="entry name" value="DnaK suppressor protein DksA, alpha-hairpin domain"/>
    <property type="match status" value="1"/>
</dbReference>
<comment type="caution">
    <text evidence="7">The sequence shown here is derived from an EMBL/GenBank/DDBJ whole genome shotgun (WGS) entry which is preliminary data.</text>
</comment>
<dbReference type="Proteomes" id="UP000642070">
    <property type="component" value="Unassembled WGS sequence"/>
</dbReference>
<evidence type="ECO:0000313" key="8">
    <source>
        <dbReference type="Proteomes" id="UP000642070"/>
    </source>
</evidence>
<evidence type="ECO:0000313" key="7">
    <source>
        <dbReference type="EMBL" id="GGM26325.1"/>
    </source>
</evidence>
<dbReference type="Gene3D" id="1.20.120.910">
    <property type="entry name" value="DksA, coiled-coil domain"/>
    <property type="match status" value="1"/>
</dbReference>
<feature type="domain" description="Zinc finger DksA/TraR C4-type" evidence="6">
    <location>
        <begin position="71"/>
        <end position="103"/>
    </location>
</feature>
<keyword evidence="1" id="KW-0479">Metal-binding</keyword>
<organism evidence="7 8">
    <name type="scientific">Dactylosporangium sucinum</name>
    <dbReference type="NCBI Taxonomy" id="1424081"/>
    <lineage>
        <taxon>Bacteria</taxon>
        <taxon>Bacillati</taxon>
        <taxon>Actinomycetota</taxon>
        <taxon>Actinomycetes</taxon>
        <taxon>Micromonosporales</taxon>
        <taxon>Micromonosporaceae</taxon>
        <taxon>Dactylosporangium</taxon>
    </lineage>
</organism>
<keyword evidence="2" id="KW-0863">Zinc-finger</keyword>
<dbReference type="AlphaFoldDB" id="A0A917WT06"/>
<reference evidence="7" key="2">
    <citation type="submission" date="2020-09" db="EMBL/GenBank/DDBJ databases">
        <authorList>
            <person name="Sun Q."/>
            <person name="Ohkuma M."/>
        </authorList>
    </citation>
    <scope>NUCLEOTIDE SEQUENCE</scope>
    <source>
        <strain evidence="7">JCM 19831</strain>
    </source>
</reference>
<dbReference type="SUPFAM" id="SSF57716">
    <property type="entry name" value="Glucocorticoid receptor-like (DNA-binding domain)"/>
    <property type="match status" value="1"/>
</dbReference>
<accession>A0A917WT06</accession>
<evidence type="ECO:0000256" key="2">
    <source>
        <dbReference type="ARBA" id="ARBA00022771"/>
    </source>
</evidence>
<keyword evidence="3" id="KW-0862">Zinc</keyword>
<sequence>MSIAADPGIDTLRQTLEEHLRQQSEELSALTAASTDPGSTGEDPNTIAARTAAARRAIQEIRAALSRIDAGTYGRCERCAQPIPAARLEIRPHARFCVPCQAREA</sequence>
<dbReference type="PANTHER" id="PTHR33823">
    <property type="entry name" value="RNA POLYMERASE-BINDING TRANSCRIPTION FACTOR DKSA-RELATED"/>
    <property type="match status" value="1"/>
</dbReference>
<reference evidence="7" key="1">
    <citation type="journal article" date="2014" name="Int. J. Syst. Evol. Microbiol.">
        <title>Complete genome sequence of Corynebacterium casei LMG S-19264T (=DSM 44701T), isolated from a smear-ripened cheese.</title>
        <authorList>
            <consortium name="US DOE Joint Genome Institute (JGI-PGF)"/>
            <person name="Walter F."/>
            <person name="Albersmeier A."/>
            <person name="Kalinowski J."/>
            <person name="Ruckert C."/>
        </authorList>
    </citation>
    <scope>NUCLEOTIDE SEQUENCE</scope>
    <source>
        <strain evidence="7">JCM 19831</strain>
    </source>
</reference>
<proteinExistence type="predicted"/>
<dbReference type="PROSITE" id="PS01102">
    <property type="entry name" value="ZF_DKSA_1"/>
    <property type="match status" value="1"/>
</dbReference>
<evidence type="ECO:0000256" key="5">
    <source>
        <dbReference type="SAM" id="MobiDB-lite"/>
    </source>
</evidence>
<gene>
    <name evidence="7" type="ORF">GCM10007977_029420</name>
</gene>
<evidence type="ECO:0000256" key="3">
    <source>
        <dbReference type="ARBA" id="ARBA00022833"/>
    </source>
</evidence>
<dbReference type="PROSITE" id="PS51128">
    <property type="entry name" value="ZF_DKSA_2"/>
    <property type="match status" value="1"/>
</dbReference>
<dbReference type="InterPro" id="IPR037187">
    <property type="entry name" value="DnaK_N"/>
</dbReference>
<dbReference type="RefSeq" id="WP_190250364.1">
    <property type="nucleotide sequence ID" value="NZ_BMPI01000012.1"/>
</dbReference>
<feature type="zinc finger region" description="dksA C4-type" evidence="4">
    <location>
        <begin position="76"/>
        <end position="100"/>
    </location>
</feature>
<dbReference type="InterPro" id="IPR020458">
    <property type="entry name" value="Znf_DskA_TraR_CS"/>
</dbReference>
<dbReference type="Pfam" id="PF01258">
    <property type="entry name" value="zf-dskA_traR"/>
    <property type="match status" value="1"/>
</dbReference>
<dbReference type="PANTHER" id="PTHR33823:SF4">
    <property type="entry name" value="GENERAL STRESS PROTEIN 16O"/>
    <property type="match status" value="1"/>
</dbReference>
<protein>
    <recommendedName>
        <fullName evidence="6">Zinc finger DksA/TraR C4-type domain-containing protein</fullName>
    </recommendedName>
</protein>
<evidence type="ECO:0000259" key="6">
    <source>
        <dbReference type="Pfam" id="PF01258"/>
    </source>
</evidence>
<feature type="region of interest" description="Disordered" evidence="5">
    <location>
        <begin position="21"/>
        <end position="46"/>
    </location>
</feature>
<dbReference type="InterPro" id="IPR000962">
    <property type="entry name" value="Znf_DskA_TraR"/>
</dbReference>
<dbReference type="EMBL" id="BMPI01000012">
    <property type="protein sequence ID" value="GGM26325.1"/>
    <property type="molecule type" value="Genomic_DNA"/>
</dbReference>
<evidence type="ECO:0000256" key="1">
    <source>
        <dbReference type="ARBA" id="ARBA00022723"/>
    </source>
</evidence>
<name>A0A917WT06_9ACTN</name>
<evidence type="ECO:0000256" key="4">
    <source>
        <dbReference type="PROSITE-ProRule" id="PRU00510"/>
    </source>
</evidence>